<dbReference type="OrthoDB" id="1386at10239"/>
<dbReference type="KEGG" id="vg:3974401"/>
<dbReference type="InterPro" id="IPR043082">
    <property type="entry name" value="Baculo_ODV-E66_core"/>
</dbReference>
<dbReference type="InterPro" id="IPR006934">
    <property type="entry name" value="ODV-E66_C_baculovirus"/>
</dbReference>
<feature type="domain" description="Baculovirus ODV-E66 C-terminal" evidence="1">
    <location>
        <begin position="294"/>
        <end position="645"/>
    </location>
</feature>
<dbReference type="InterPro" id="IPR008929">
    <property type="entry name" value="Chondroitin_lyas"/>
</dbReference>
<proteinExistence type="predicted"/>
<reference evidence="2 3" key="2">
    <citation type="journal article" date="2006" name="J. Gen. Virol.">
        <title>Genome sequence of an enhancin gene-rich nucleopolyhedrovirus (NPV) from Agrotis segetum: collinearity with Spodoptera exigua multiple NPV.</title>
        <authorList>
            <person name="Jakubowska A.K."/>
            <person name="Peters S.A."/>
            <person name="Ziemnicka J."/>
            <person name="Vlak J.M."/>
            <person name="van Oers M.M."/>
        </authorList>
    </citation>
    <scope>NUCLEOTIDE SEQUENCE [LARGE SCALE GENOMIC DNA]</scope>
</reference>
<accession>Q287E7</accession>
<dbReference type="RefSeq" id="YP_529795.1">
    <property type="nucleotide sequence ID" value="NC_007921.1"/>
</dbReference>
<dbReference type="GeneID" id="3974401"/>
<dbReference type="GO" id="GO:0019031">
    <property type="term" value="C:viral envelope"/>
    <property type="evidence" value="ECO:0007669"/>
    <property type="project" value="InterPro"/>
</dbReference>
<dbReference type="Proteomes" id="UP000204644">
    <property type="component" value="Segment"/>
</dbReference>
<organismHost>
    <name type="scientific">Lepidoptera</name>
    <name type="common">moths &amp; butterflies</name>
    <dbReference type="NCBI Taxonomy" id="7088"/>
</organismHost>
<dbReference type="EMBL" id="DQ123841">
    <property type="protein sequence ID" value="AAZ38291.1"/>
    <property type="molecule type" value="Genomic_DNA"/>
</dbReference>
<dbReference type="Gene3D" id="2.70.98.100">
    <property type="entry name" value="Baculovirus E66 occlusion-derived virus envelope protein, domain 2"/>
    <property type="match status" value="1"/>
</dbReference>
<keyword evidence="3" id="KW-1185">Reference proteome</keyword>
<evidence type="ECO:0000313" key="3">
    <source>
        <dbReference type="Proteomes" id="UP000204644"/>
    </source>
</evidence>
<dbReference type="SUPFAM" id="SSF48230">
    <property type="entry name" value="Chondroitin AC/alginate lyase"/>
    <property type="match status" value="1"/>
</dbReference>
<organism evidence="2 3">
    <name type="scientific">Agrotis segetum nuclear polyhedrosis virus</name>
    <name type="common">AsNPV</name>
    <dbReference type="NCBI Taxonomy" id="1962501"/>
    <lineage>
        <taxon>Viruses</taxon>
        <taxon>Viruses incertae sedis</taxon>
        <taxon>Naldaviricetes</taxon>
        <taxon>Lefavirales</taxon>
        <taxon>Baculoviridae</taxon>
        <taxon>Alphabaculovirus</taxon>
        <taxon>Alphabaculovirus agsegetum</taxon>
    </lineage>
</organism>
<dbReference type="Gene3D" id="1.50.10.100">
    <property type="entry name" value="Chondroitin AC/alginate lyase"/>
    <property type="match status" value="1"/>
</dbReference>
<evidence type="ECO:0000313" key="2">
    <source>
        <dbReference type="EMBL" id="AAZ38291.1"/>
    </source>
</evidence>
<protein>
    <submittedName>
        <fullName evidence="2">ODV-E66</fullName>
    </submittedName>
</protein>
<name>Q287E7_NPVAS</name>
<dbReference type="Pfam" id="PF04850">
    <property type="entry name" value="Baculo_E66"/>
    <property type="match status" value="1"/>
</dbReference>
<reference evidence="3" key="1">
    <citation type="journal article" date="2005" name="J. Invertebr. Pathol.">
        <title>Molecular characterization of Agrotis segetum nucleopolyhedrovirus from Poland.</title>
        <authorList>
            <person name="Jakubowska A."/>
            <person name="van Oers M.M."/>
            <person name="Ziemnicka J."/>
            <person name="Lipa J.J."/>
            <person name="Vlak J.M."/>
        </authorList>
    </citation>
    <scope>NUCLEOTIDE SEQUENCE [LARGE SCALE GENOMIC DNA]</scope>
</reference>
<sequence>MLVLVLLAVIVIIALFYPYSRRGDDSQQTNESGGNDNDDTFTEVNLQTFEQFYRSTIWQTRKLRSDYDDGAIMRVFVDDKNRIFEDLRPFDDANDFANLLKSLTAYAVYMSIVNAEEVRINIAAHLHYALSAIDSKLPSPAPSQRLPWNYGNEHWHVFSVALTECAMLLSIMLRPYIDVSEIAVRIIDNYLTGPNLSMGWRRGIGFSTRMCLPYIYARLNMGHDPYEIVALPPTGSILDEIRHNARFTGSGIRTDFINFVDTNVRNYSFLVENYFTFAYYNFLFGRDFVRMDNVHTSIHLVGSDIGIIHPALAFKNGTHLWPALGEIMSFEKGVYSADFSKVVTVRNENYYGSVVCPTNGVAYYQANYDYRGHALLWSMTKRIWSNNAYHYFPHANLDTGVLLLVADDIDIVLPNDDVLLSPNTAMSFLPNPGFTGIATTDDCAAVASFSKFDALNVEYYSYTLYYRNGMVQLYDKIKALSALDHDAYCVILLNKFLKKHDDDDDDDNSNFVDDNSTLDVHSAQGCIARHHNIENYKSLPKFVIKTRKAASFSCQPLPMAEINDGSATACYSMTTLPNASVPSVVKLERLMFKVNAGEVVAVFDFPFVIVKNNDKRRVTINSAYTVSKTLHTIHFDEIKKLLQHINLRVDDLMSDTIKRTDYAFVYENSQTNQFKFKY</sequence>
<evidence type="ECO:0000259" key="1">
    <source>
        <dbReference type="Pfam" id="PF04850"/>
    </source>
</evidence>